<name>A0ABD5NCE9_9EURY</name>
<dbReference type="RefSeq" id="WP_232572048.1">
    <property type="nucleotide sequence ID" value="NZ_CP089466.1"/>
</dbReference>
<sequence>MNADWLLALLVLSAAATTPGIATTNDPPLADAGLDQTTTRGTTVYLDGGGSRDPDGTVTDYDWTVTAPNGTTTEPNCGDCQRTRFRATSVGTYEVTLTVTGADGATATDTLYVTAEPGAPPDAAVAGPTRLETGATGTFTADLAAGAAPLDRAVWYVDGERRATTALDGRAATPDLDVRFPTTGTHDVRVVAVDADDQRTTATRTVTVTDPSDSTVDSPTSDPAADDAHTIDGPRVVTGDGALDATYRLDDGTGADWYLDDRRVDTGDTATLTLTPGTHELYAVPHDGSGAAVFPDGSRTVVADPEPNVHLGRTTNESVVTVDAYATDGLGNLRSLSVLVDGEPKRTVTTGGIERASGDGHQLTLLERLAGLEPGRHALTVRARDARGQVDAETRRIHVPGPPEVVSAGFVEDGPLDVYHPRLNTERYTATYQMKVDLNGVNPEYIEPGYATQRDGIVENGDWRRSQSQSGHLTFQRDFMRHNPGEIGIKSVVEWQRGSSTAEDTYNEDAVLVTTAKPIIRLELVESENRRQGFRGAWFDASDSFDPDGSELSYTWIHTDDGRDVPGPIGKLDVYDRVKLNVTDEQGETTTTYKILHWFVPDLAEPVVDKPGPYFPNESVTYTVKTNTYELAKQRYQNDTGGDHIDFGLRTDVGNVTGHNRVENEPGGGEGDNPDDDSAGASYIYHEWDVSVPAHELLDGQPNVTIYATDSPQATRTVSLPKPALYEPLNTYSNVTDMDVQYLEERDDHTVRKTSNPTRKDALEAQGYDVYRTSRSGTAYHLEKRTKTQSAAYDTRQREFANEMGRKLFLGANPTWSSAGSEMRVREWTETDTVWRNSRTGGGEFTGDTRRTVVDPAEYRTEWQFRYEERVAYETTEHYQYTVEWTETETVTRENCLPGLGCREYKDTITVTHSKTYEGERQVTKYRDETRTYWSQRPKNPAHDKTGARRSVKVENADYERQYEYSVTTHHERTERTYLASKTVQTQSAEYEWLPYETVESDRAKLIYTSNADVRVGETEPTKQWMMRLDAGTSLEQVSDPANPSNVVRTSVTATVELRTRLRSPSSGQKGQVQTQTREITVEESADVFLTTEESKNFISNHVNESDVGYE</sequence>
<comment type="caution">
    <text evidence="2">The sequence shown here is derived from an EMBL/GenBank/DDBJ whole genome shotgun (WGS) entry which is preliminary data.</text>
</comment>
<dbReference type="Proteomes" id="UP001595660">
    <property type="component" value="Unassembled WGS sequence"/>
</dbReference>
<evidence type="ECO:0000256" key="1">
    <source>
        <dbReference type="SAM" id="MobiDB-lite"/>
    </source>
</evidence>
<organism evidence="2 3">
    <name type="scientific">Halobacterium litoreum</name>
    <dbReference type="NCBI Taxonomy" id="2039234"/>
    <lineage>
        <taxon>Archaea</taxon>
        <taxon>Methanobacteriati</taxon>
        <taxon>Methanobacteriota</taxon>
        <taxon>Stenosarchaea group</taxon>
        <taxon>Halobacteria</taxon>
        <taxon>Halobacteriales</taxon>
        <taxon>Halobacteriaceae</taxon>
        <taxon>Halobacterium</taxon>
    </lineage>
</organism>
<dbReference type="Gene3D" id="2.60.40.10">
    <property type="entry name" value="Immunoglobulins"/>
    <property type="match status" value="3"/>
</dbReference>
<dbReference type="EMBL" id="JBHRWN010000002">
    <property type="protein sequence ID" value="MFC3476812.1"/>
    <property type="molecule type" value="Genomic_DNA"/>
</dbReference>
<proteinExistence type="predicted"/>
<feature type="region of interest" description="Disordered" evidence="1">
    <location>
        <begin position="207"/>
        <end position="234"/>
    </location>
</feature>
<dbReference type="GeneID" id="69117272"/>
<evidence type="ECO:0000313" key="2">
    <source>
        <dbReference type="EMBL" id="MFC3476812.1"/>
    </source>
</evidence>
<feature type="compositionally biased region" description="Low complexity" evidence="1">
    <location>
        <begin position="207"/>
        <end position="223"/>
    </location>
</feature>
<dbReference type="InterPro" id="IPR035986">
    <property type="entry name" value="PKD_dom_sf"/>
</dbReference>
<accession>A0ABD5NCE9</accession>
<dbReference type="SUPFAM" id="SSF49299">
    <property type="entry name" value="PKD domain"/>
    <property type="match status" value="1"/>
</dbReference>
<dbReference type="Pfam" id="PF22352">
    <property type="entry name" value="K319L-like_PKD"/>
    <property type="match status" value="1"/>
</dbReference>
<feature type="region of interest" description="Disordered" evidence="1">
    <location>
        <begin position="652"/>
        <end position="680"/>
    </location>
</feature>
<gene>
    <name evidence="2" type="ORF">ACFOKC_03640</name>
</gene>
<reference evidence="2 3" key="1">
    <citation type="journal article" date="2019" name="Int. J. Syst. Evol. Microbiol.">
        <title>The Global Catalogue of Microorganisms (GCM) 10K type strain sequencing project: providing services to taxonomists for standard genome sequencing and annotation.</title>
        <authorList>
            <consortium name="The Broad Institute Genomics Platform"/>
            <consortium name="The Broad Institute Genome Sequencing Center for Infectious Disease"/>
            <person name="Wu L."/>
            <person name="Ma J."/>
        </authorList>
    </citation>
    <scope>NUCLEOTIDE SEQUENCE [LARGE SCALE GENOMIC DNA]</scope>
    <source>
        <strain evidence="2 3">CGMCC 1.12562</strain>
    </source>
</reference>
<dbReference type="AlphaFoldDB" id="A0ABD5NCE9"/>
<dbReference type="InterPro" id="IPR013783">
    <property type="entry name" value="Ig-like_fold"/>
</dbReference>
<keyword evidence="3" id="KW-1185">Reference proteome</keyword>
<protein>
    <submittedName>
        <fullName evidence="2">PKD domain-containing protein</fullName>
    </submittedName>
</protein>
<evidence type="ECO:0000313" key="3">
    <source>
        <dbReference type="Proteomes" id="UP001595660"/>
    </source>
</evidence>
<dbReference type="CDD" id="cd00146">
    <property type="entry name" value="PKD"/>
    <property type="match status" value="1"/>
</dbReference>